<dbReference type="OrthoDB" id="9765330at2"/>
<dbReference type="Gene3D" id="3.40.50.2000">
    <property type="entry name" value="Glycogen Phosphorylase B"/>
    <property type="match status" value="2"/>
</dbReference>
<dbReference type="PANTHER" id="PTHR12526:SF572">
    <property type="entry name" value="BLL5144 PROTEIN"/>
    <property type="match status" value="1"/>
</dbReference>
<sequence>MDETASREAFAPEAPAHIALIGNALPRRCGMATFTSDTCDALAARFPAMTVDLYAMDDGSGIAYPEHIATIDQNDPAAYRAAARKIAESGARAIWLQHEYGIFGGTAGELILNLLDRVNLPVLVTLHTVLEKPGPDERRVLEALARRASKLIVMAEKAREILRRVYGVADAQIAVIPHGVPDRPLVAPDSVKPRFGFEGRRVILTFGLIAPGKGIEVMIDAMPRIVAAHPETLYVVLGATHPNLVRREGEAYREKLHALAETLGVSDHVRFIDAFVDPDELLDYLQAADVYVTPYLNRDQITSGTLSYAVSVGKPVVATPYIHATEILDENHGVLVNFGDSAQMAAAIVRLLEDDAGRDALAERAYARGRTMLWSRLAERAAMILGEMEQRAPMRLGKAMTARASLLAPDLTAVLRMSDSTGMYQHGVFSVPDRHHGYCVDDNARALMLLGRIEDIDESQRDQWMTVYASFVQHSWNPDHGRFRNFMRFDRSWCEDFGSEDSHGRALWSLGVTARHAPIQKHADWAANLFDRTAHHALSLGAPRAQAFAMLGAAAMFDARRGHGASRAILETFGDQLLALLAESRRPDWPWFEAVLAYDNARLPEALLRAGIALGREDYRECGLQTLDWIAGQQIAPEGHFRAVGTDSFGRAFEPPMPFDQQPLEAQATIDACEAAFEASGDRRWVDEARRAYRWFLGENDLDMPLATRNDGGCFDGLMPTGINRNQGAESILALQLASCAISRLSKAATAVAEPVGAVA</sequence>
<dbReference type="EMBL" id="QYUM01000004">
    <property type="protein sequence ID" value="RJF85676.1"/>
    <property type="molecule type" value="Genomic_DNA"/>
</dbReference>
<dbReference type="GO" id="GO:0016757">
    <property type="term" value="F:glycosyltransferase activity"/>
    <property type="evidence" value="ECO:0007669"/>
    <property type="project" value="UniProtKB-ARBA"/>
</dbReference>
<dbReference type="SUPFAM" id="SSF48208">
    <property type="entry name" value="Six-hairpin glycosidases"/>
    <property type="match status" value="1"/>
</dbReference>
<dbReference type="InterPro" id="IPR028098">
    <property type="entry name" value="Glyco_trans_4-like_N"/>
</dbReference>
<organism evidence="3 4">
    <name type="scientific">Sphingomonas cavernae</name>
    <dbReference type="NCBI Taxonomy" id="2320861"/>
    <lineage>
        <taxon>Bacteria</taxon>
        <taxon>Pseudomonadati</taxon>
        <taxon>Pseudomonadota</taxon>
        <taxon>Alphaproteobacteria</taxon>
        <taxon>Sphingomonadales</taxon>
        <taxon>Sphingomonadaceae</taxon>
        <taxon>Sphingomonas</taxon>
    </lineage>
</organism>
<accession>A0A418W6L4</accession>
<keyword evidence="3" id="KW-0808">Transferase</keyword>
<evidence type="ECO:0000259" key="1">
    <source>
        <dbReference type="Pfam" id="PF00534"/>
    </source>
</evidence>
<keyword evidence="4" id="KW-1185">Reference proteome</keyword>
<reference evidence="3 4" key="1">
    <citation type="submission" date="2018-09" db="EMBL/GenBank/DDBJ databases">
        <authorList>
            <person name="Zhu H."/>
        </authorList>
    </citation>
    <scope>NUCLEOTIDE SEQUENCE [LARGE SCALE GENOMIC DNA]</scope>
    <source>
        <strain evidence="3 4">K2R01-6</strain>
    </source>
</reference>
<dbReference type="InterPro" id="IPR008928">
    <property type="entry name" value="6-hairpin_glycosidase_sf"/>
</dbReference>
<dbReference type="SUPFAM" id="SSF53756">
    <property type="entry name" value="UDP-Glycosyltransferase/glycogen phosphorylase"/>
    <property type="match status" value="1"/>
</dbReference>
<dbReference type="Pfam" id="PF13439">
    <property type="entry name" value="Glyco_transf_4"/>
    <property type="match status" value="1"/>
</dbReference>
<evidence type="ECO:0000313" key="4">
    <source>
        <dbReference type="Proteomes" id="UP000286100"/>
    </source>
</evidence>
<protein>
    <submittedName>
        <fullName evidence="3">Glycosyltransferase</fullName>
    </submittedName>
</protein>
<name>A0A418W6L4_9SPHN</name>
<evidence type="ECO:0000259" key="2">
    <source>
        <dbReference type="Pfam" id="PF13439"/>
    </source>
</evidence>
<dbReference type="CDD" id="cd03822">
    <property type="entry name" value="GT4_mannosyltransferase-like"/>
    <property type="match status" value="1"/>
</dbReference>
<evidence type="ECO:0000313" key="3">
    <source>
        <dbReference type="EMBL" id="RJF85676.1"/>
    </source>
</evidence>
<dbReference type="GO" id="GO:0005975">
    <property type="term" value="P:carbohydrate metabolic process"/>
    <property type="evidence" value="ECO:0007669"/>
    <property type="project" value="InterPro"/>
</dbReference>
<gene>
    <name evidence="3" type="ORF">D3876_17395</name>
</gene>
<feature type="domain" description="Glycosyltransferase subfamily 4-like N-terminal" evidence="2">
    <location>
        <begin position="30"/>
        <end position="181"/>
    </location>
</feature>
<dbReference type="PANTHER" id="PTHR12526">
    <property type="entry name" value="GLYCOSYLTRANSFERASE"/>
    <property type="match status" value="1"/>
</dbReference>
<proteinExistence type="predicted"/>
<feature type="domain" description="Glycosyl transferase family 1" evidence="1">
    <location>
        <begin position="198"/>
        <end position="367"/>
    </location>
</feature>
<dbReference type="Proteomes" id="UP000286100">
    <property type="component" value="Unassembled WGS sequence"/>
</dbReference>
<dbReference type="Pfam" id="PF00534">
    <property type="entry name" value="Glycos_transf_1"/>
    <property type="match status" value="1"/>
</dbReference>
<dbReference type="InterPro" id="IPR001296">
    <property type="entry name" value="Glyco_trans_1"/>
</dbReference>
<comment type="caution">
    <text evidence="3">The sequence shown here is derived from an EMBL/GenBank/DDBJ whole genome shotgun (WGS) entry which is preliminary data.</text>
</comment>
<dbReference type="AlphaFoldDB" id="A0A418W6L4"/>